<evidence type="ECO:0000313" key="3">
    <source>
        <dbReference type="Proteomes" id="UP000712600"/>
    </source>
</evidence>
<name>A0A8S9QSK3_BRACR</name>
<gene>
    <name evidence="2" type="ORF">F2Q69_00014506</name>
</gene>
<feature type="compositionally biased region" description="Polar residues" evidence="1">
    <location>
        <begin position="146"/>
        <end position="189"/>
    </location>
</feature>
<evidence type="ECO:0000313" key="2">
    <source>
        <dbReference type="EMBL" id="KAF3554228.1"/>
    </source>
</evidence>
<evidence type="ECO:0000256" key="1">
    <source>
        <dbReference type="SAM" id="MobiDB-lite"/>
    </source>
</evidence>
<dbReference type="EMBL" id="QGKX02000996">
    <property type="protein sequence ID" value="KAF3554228.1"/>
    <property type="molecule type" value="Genomic_DNA"/>
</dbReference>
<protein>
    <submittedName>
        <fullName evidence="2">Uncharacterized protein</fullName>
    </submittedName>
</protein>
<reference evidence="2" key="1">
    <citation type="submission" date="2019-12" db="EMBL/GenBank/DDBJ databases">
        <title>Genome sequencing and annotation of Brassica cretica.</title>
        <authorList>
            <person name="Studholme D.J."/>
            <person name="Sarris P."/>
        </authorList>
    </citation>
    <scope>NUCLEOTIDE SEQUENCE</scope>
    <source>
        <strain evidence="2">PFS-109/04</strain>
        <tissue evidence="2">Leaf</tissue>
    </source>
</reference>
<comment type="caution">
    <text evidence="2">The sequence shown here is derived from an EMBL/GenBank/DDBJ whole genome shotgun (WGS) entry which is preliminary data.</text>
</comment>
<feature type="region of interest" description="Disordered" evidence="1">
    <location>
        <begin position="235"/>
        <end position="295"/>
    </location>
</feature>
<proteinExistence type="predicted"/>
<feature type="compositionally biased region" description="Basic residues" evidence="1">
    <location>
        <begin position="285"/>
        <end position="295"/>
    </location>
</feature>
<organism evidence="2 3">
    <name type="scientific">Brassica cretica</name>
    <name type="common">Mustard</name>
    <dbReference type="NCBI Taxonomy" id="69181"/>
    <lineage>
        <taxon>Eukaryota</taxon>
        <taxon>Viridiplantae</taxon>
        <taxon>Streptophyta</taxon>
        <taxon>Embryophyta</taxon>
        <taxon>Tracheophyta</taxon>
        <taxon>Spermatophyta</taxon>
        <taxon>Magnoliopsida</taxon>
        <taxon>eudicotyledons</taxon>
        <taxon>Gunneridae</taxon>
        <taxon>Pentapetalae</taxon>
        <taxon>rosids</taxon>
        <taxon>malvids</taxon>
        <taxon>Brassicales</taxon>
        <taxon>Brassicaceae</taxon>
        <taxon>Brassiceae</taxon>
        <taxon>Brassica</taxon>
    </lineage>
</organism>
<dbReference type="AlphaFoldDB" id="A0A8S9QSK3"/>
<sequence>MGMRHKVGMGLRKPKEHMVYIHCKSTVKYMEQSKYCFSRRGKQRKPGNWVITPTPTPSKPVPGVVLPRKAEYGPCKTKYFGFLRSSGLKITFGLLDQNPRVIKNLRVPMQSPGPEKILGPGKGKPTGSYITPGSKRPPGLEEPPGSQATFGSRATSGFPSDLRVQSNLRVKTTSGSRATSGFKMTSGSRRNLRIPKRPPGLEEPTVSQMTSGNLRVPKRPLGPYSTFGVQVKSQDLKENLRVPTRPLGPDTISGSKGDTPDFHMASGSKSDLRVHKTPPGYKQPPGKKRRSMDPS</sequence>
<dbReference type="Proteomes" id="UP000712600">
    <property type="component" value="Unassembled WGS sequence"/>
</dbReference>
<accession>A0A8S9QSK3</accession>
<feature type="region of interest" description="Disordered" evidence="1">
    <location>
        <begin position="107"/>
        <end position="221"/>
    </location>
</feature>